<evidence type="ECO:0000313" key="3">
    <source>
        <dbReference type="EMBL" id="KAJ7608419.1"/>
    </source>
</evidence>
<feature type="transmembrane region" description="Helical" evidence="1">
    <location>
        <begin position="97"/>
        <end position="115"/>
    </location>
</feature>
<keyword evidence="1" id="KW-0472">Membrane</keyword>
<sequence>MSDFNSTIPDPSTINETFGTLAAGIMVQPLLFGVVFALTGTYYWHFVGRDSKFYLGLVGVLLFLNVVEVAMDFHVVYRTVVVHFGDYHDFDLQTWTMWAEPGVTALVGCVAQVFFMERCWKLTDKSFSVFIALALLILLSLGSGLAVSVSFFQVKLFKLAQIPIPISFWLCSTAATDLAIATILCVKLWQSKTTFKRAAAVINKIMVFTIETSAVTAFITVLNLLLYSMHMNDAYHVYPQFSICRVYTITVLATLIARDQDMGVGREEIKVNTVVENDLIRSAADSMNETEHAEGKYQAV</sequence>
<name>A0AAD7B267_9AGAR</name>
<dbReference type="Pfam" id="PF20152">
    <property type="entry name" value="DUF6534"/>
    <property type="match status" value="1"/>
</dbReference>
<keyword evidence="1" id="KW-0812">Transmembrane</keyword>
<dbReference type="EMBL" id="JARKIF010000045">
    <property type="protein sequence ID" value="KAJ7608419.1"/>
    <property type="molecule type" value="Genomic_DNA"/>
</dbReference>
<keyword evidence="4" id="KW-1185">Reference proteome</keyword>
<comment type="caution">
    <text evidence="3">The sequence shown here is derived from an EMBL/GenBank/DDBJ whole genome shotgun (WGS) entry which is preliminary data.</text>
</comment>
<dbReference type="AlphaFoldDB" id="A0AAD7B267"/>
<dbReference type="PANTHER" id="PTHR40465">
    <property type="entry name" value="CHROMOSOME 1, WHOLE GENOME SHOTGUN SEQUENCE"/>
    <property type="match status" value="1"/>
</dbReference>
<feature type="transmembrane region" description="Helical" evidence="1">
    <location>
        <begin position="53"/>
        <end position="77"/>
    </location>
</feature>
<keyword evidence="1" id="KW-1133">Transmembrane helix</keyword>
<evidence type="ECO:0000259" key="2">
    <source>
        <dbReference type="Pfam" id="PF20152"/>
    </source>
</evidence>
<gene>
    <name evidence="3" type="ORF">FB45DRAFT_1067506</name>
</gene>
<feature type="transmembrane region" description="Helical" evidence="1">
    <location>
        <begin position="166"/>
        <end position="189"/>
    </location>
</feature>
<feature type="transmembrane region" description="Helical" evidence="1">
    <location>
        <begin position="201"/>
        <end position="225"/>
    </location>
</feature>
<feature type="domain" description="DUF6534" evidence="2">
    <location>
        <begin position="173"/>
        <end position="259"/>
    </location>
</feature>
<feature type="transmembrane region" description="Helical" evidence="1">
    <location>
        <begin position="127"/>
        <end position="154"/>
    </location>
</feature>
<organism evidence="3 4">
    <name type="scientific">Roridomyces roridus</name>
    <dbReference type="NCBI Taxonomy" id="1738132"/>
    <lineage>
        <taxon>Eukaryota</taxon>
        <taxon>Fungi</taxon>
        <taxon>Dikarya</taxon>
        <taxon>Basidiomycota</taxon>
        <taxon>Agaricomycotina</taxon>
        <taxon>Agaricomycetes</taxon>
        <taxon>Agaricomycetidae</taxon>
        <taxon>Agaricales</taxon>
        <taxon>Marasmiineae</taxon>
        <taxon>Mycenaceae</taxon>
        <taxon>Roridomyces</taxon>
    </lineage>
</organism>
<dbReference type="InterPro" id="IPR045339">
    <property type="entry name" value="DUF6534"/>
</dbReference>
<dbReference type="PANTHER" id="PTHR40465:SF1">
    <property type="entry name" value="DUF6534 DOMAIN-CONTAINING PROTEIN"/>
    <property type="match status" value="1"/>
</dbReference>
<accession>A0AAD7B267</accession>
<dbReference type="Proteomes" id="UP001221142">
    <property type="component" value="Unassembled WGS sequence"/>
</dbReference>
<reference evidence="3" key="1">
    <citation type="submission" date="2023-03" db="EMBL/GenBank/DDBJ databases">
        <title>Massive genome expansion in bonnet fungi (Mycena s.s.) driven by repeated elements and novel gene families across ecological guilds.</title>
        <authorList>
            <consortium name="Lawrence Berkeley National Laboratory"/>
            <person name="Harder C.B."/>
            <person name="Miyauchi S."/>
            <person name="Viragh M."/>
            <person name="Kuo A."/>
            <person name="Thoen E."/>
            <person name="Andreopoulos B."/>
            <person name="Lu D."/>
            <person name="Skrede I."/>
            <person name="Drula E."/>
            <person name="Henrissat B."/>
            <person name="Morin E."/>
            <person name="Kohler A."/>
            <person name="Barry K."/>
            <person name="LaButti K."/>
            <person name="Morin E."/>
            <person name="Salamov A."/>
            <person name="Lipzen A."/>
            <person name="Mereny Z."/>
            <person name="Hegedus B."/>
            <person name="Baldrian P."/>
            <person name="Stursova M."/>
            <person name="Weitz H."/>
            <person name="Taylor A."/>
            <person name="Grigoriev I.V."/>
            <person name="Nagy L.G."/>
            <person name="Martin F."/>
            <person name="Kauserud H."/>
        </authorList>
    </citation>
    <scope>NUCLEOTIDE SEQUENCE</scope>
    <source>
        <strain evidence="3">9284</strain>
    </source>
</reference>
<evidence type="ECO:0000256" key="1">
    <source>
        <dbReference type="SAM" id="Phobius"/>
    </source>
</evidence>
<proteinExistence type="predicted"/>
<protein>
    <recommendedName>
        <fullName evidence="2">DUF6534 domain-containing protein</fullName>
    </recommendedName>
</protein>
<feature type="transmembrane region" description="Helical" evidence="1">
    <location>
        <begin position="237"/>
        <end position="257"/>
    </location>
</feature>
<evidence type="ECO:0000313" key="4">
    <source>
        <dbReference type="Proteomes" id="UP001221142"/>
    </source>
</evidence>
<feature type="transmembrane region" description="Helical" evidence="1">
    <location>
        <begin position="20"/>
        <end position="44"/>
    </location>
</feature>